<dbReference type="GO" id="GO:0003008">
    <property type="term" value="P:system process"/>
    <property type="evidence" value="ECO:0007669"/>
    <property type="project" value="UniProtKB-ARBA"/>
</dbReference>
<keyword evidence="9" id="KW-0221">Differentiation</keyword>
<dbReference type="PROSITE" id="PS50026">
    <property type="entry name" value="EGF_3"/>
    <property type="match status" value="3"/>
</dbReference>
<feature type="repeat" description="ANK" evidence="20">
    <location>
        <begin position="830"/>
        <end position="862"/>
    </location>
</feature>
<dbReference type="Gene3D" id="3.30.70.3310">
    <property type="match status" value="1"/>
</dbReference>
<evidence type="ECO:0000256" key="15">
    <source>
        <dbReference type="ARBA" id="ARBA00023157"/>
    </source>
</evidence>
<evidence type="ECO:0000256" key="3">
    <source>
        <dbReference type="ARBA" id="ARBA00022473"/>
    </source>
</evidence>
<feature type="domain" description="EGF-like" evidence="23">
    <location>
        <begin position="225"/>
        <end position="261"/>
    </location>
</feature>
<dbReference type="SMART" id="SM01339">
    <property type="entry name" value="NODP"/>
    <property type="match status" value="1"/>
</dbReference>
<evidence type="ECO:0000256" key="19">
    <source>
        <dbReference type="ARBA" id="ARBA00023242"/>
    </source>
</evidence>
<keyword evidence="4" id="KW-1003">Cell membrane</keyword>
<dbReference type="GO" id="GO:0001708">
    <property type="term" value="P:cell fate specification"/>
    <property type="evidence" value="ECO:0007669"/>
    <property type="project" value="UniProtKB-ARBA"/>
</dbReference>
<dbReference type="OrthoDB" id="283575at2759"/>
<dbReference type="InterPro" id="IPR051355">
    <property type="entry name" value="Notch/Slit_guidance"/>
</dbReference>
<feature type="compositionally biased region" description="Basic residues" evidence="22">
    <location>
        <begin position="1109"/>
        <end position="1120"/>
    </location>
</feature>
<dbReference type="Gene3D" id="3.10.100.10">
    <property type="entry name" value="Mannose-Binding Protein A, subunit A"/>
    <property type="match status" value="1"/>
</dbReference>
<dbReference type="SMART" id="SM01334">
    <property type="entry name" value="DUF3454"/>
    <property type="match status" value="1"/>
</dbReference>
<feature type="region of interest" description="Disordered" evidence="22">
    <location>
        <begin position="1021"/>
        <end position="1171"/>
    </location>
</feature>
<dbReference type="Gene3D" id="3.30.300.320">
    <property type="match status" value="1"/>
</dbReference>
<dbReference type="GO" id="GO:0005886">
    <property type="term" value="C:plasma membrane"/>
    <property type="evidence" value="ECO:0007669"/>
    <property type="project" value="UniProtKB-SubCell"/>
</dbReference>
<dbReference type="SUPFAM" id="SSF56436">
    <property type="entry name" value="C-type lectin-like"/>
    <property type="match status" value="1"/>
</dbReference>
<evidence type="ECO:0000256" key="13">
    <source>
        <dbReference type="ARBA" id="ARBA00023043"/>
    </source>
</evidence>
<keyword evidence="12" id="KW-0805">Transcription regulation</keyword>
<feature type="repeat" description="ANK" evidence="20">
    <location>
        <begin position="897"/>
        <end position="929"/>
    </location>
</feature>
<dbReference type="PROSITE" id="PS50088">
    <property type="entry name" value="ANK_REPEAT"/>
    <property type="match status" value="5"/>
</dbReference>
<dbReference type="PRINTS" id="PR01983">
    <property type="entry name" value="NOTCH"/>
</dbReference>
<dbReference type="SMART" id="SM00248">
    <property type="entry name" value="ANK"/>
    <property type="match status" value="6"/>
</dbReference>
<evidence type="ECO:0000256" key="8">
    <source>
        <dbReference type="ARBA" id="ARBA00022737"/>
    </source>
</evidence>
<feature type="domain" description="LNR" evidence="24">
    <location>
        <begin position="389"/>
        <end position="418"/>
    </location>
</feature>
<evidence type="ECO:0000256" key="6">
    <source>
        <dbReference type="ARBA" id="ARBA00022692"/>
    </source>
</evidence>
<dbReference type="SUPFAM" id="SSF48403">
    <property type="entry name" value="Ankyrin repeat"/>
    <property type="match status" value="1"/>
</dbReference>
<dbReference type="CDD" id="cd21706">
    <property type="entry name" value="JMTM_dNotch"/>
    <property type="match status" value="1"/>
</dbReference>
<dbReference type="FunFam" id="1.25.40.20:FF:000005">
    <property type="entry name" value="Neurogenic locus notch 1"/>
    <property type="match status" value="1"/>
</dbReference>
<feature type="compositionally biased region" description="Low complexity" evidence="22">
    <location>
        <begin position="1307"/>
        <end position="1316"/>
    </location>
</feature>
<dbReference type="GO" id="GO:0007219">
    <property type="term" value="P:Notch signaling pathway"/>
    <property type="evidence" value="ECO:0007669"/>
    <property type="project" value="UniProtKB-KW"/>
</dbReference>
<dbReference type="Gene3D" id="2.10.25.10">
    <property type="entry name" value="Laminin"/>
    <property type="match status" value="4"/>
</dbReference>
<dbReference type="PROSITE" id="PS50258">
    <property type="entry name" value="LNR"/>
    <property type="match status" value="3"/>
</dbReference>
<dbReference type="SUPFAM" id="SSF57196">
    <property type="entry name" value="EGF/Laminin"/>
    <property type="match status" value="2"/>
</dbReference>
<feature type="compositionally biased region" description="Low complexity" evidence="22">
    <location>
        <begin position="1129"/>
        <end position="1154"/>
    </location>
</feature>
<dbReference type="GO" id="GO:0009986">
    <property type="term" value="C:cell surface"/>
    <property type="evidence" value="ECO:0007669"/>
    <property type="project" value="TreeGrafter"/>
</dbReference>
<feature type="repeat" description="ANK" evidence="20">
    <location>
        <begin position="863"/>
        <end position="888"/>
    </location>
</feature>
<dbReference type="SMART" id="SM01338">
    <property type="entry name" value="NOD"/>
    <property type="match status" value="1"/>
</dbReference>
<dbReference type="SUPFAM" id="SSF90193">
    <property type="entry name" value="Notch domain"/>
    <property type="match status" value="3"/>
</dbReference>
<keyword evidence="17" id="KW-0804">Transcription</keyword>
<dbReference type="Pfam" id="PF06816">
    <property type="entry name" value="NOD"/>
    <property type="match status" value="1"/>
</dbReference>
<evidence type="ECO:0000256" key="7">
    <source>
        <dbReference type="ARBA" id="ARBA00022729"/>
    </source>
</evidence>
<accession>A0A8K0KJ33</accession>
<dbReference type="GO" id="GO:0090575">
    <property type="term" value="C:RNA polymerase II transcription regulator complex"/>
    <property type="evidence" value="ECO:0007669"/>
    <property type="project" value="UniProtKB-ARBA"/>
</dbReference>
<evidence type="ECO:0000256" key="2">
    <source>
        <dbReference type="ARBA" id="ARBA00004251"/>
    </source>
</evidence>
<keyword evidence="10" id="KW-0914">Notch signaling pathway</keyword>
<keyword evidence="18" id="KW-0325">Glycoprotein</keyword>
<dbReference type="Pfam" id="PF00023">
    <property type="entry name" value="Ank"/>
    <property type="match status" value="1"/>
</dbReference>
<dbReference type="SMART" id="SM00034">
    <property type="entry name" value="CLECT"/>
    <property type="match status" value="1"/>
</dbReference>
<evidence type="ECO:0000256" key="17">
    <source>
        <dbReference type="ARBA" id="ARBA00023163"/>
    </source>
</evidence>
<evidence type="ECO:0000256" key="5">
    <source>
        <dbReference type="ARBA" id="ARBA00022536"/>
    </source>
</evidence>
<evidence type="ECO:0000256" key="11">
    <source>
        <dbReference type="ARBA" id="ARBA00022989"/>
    </source>
</evidence>
<evidence type="ECO:0000259" key="23">
    <source>
        <dbReference type="PROSITE" id="PS50026"/>
    </source>
</evidence>
<dbReference type="EMBL" id="KZ308914">
    <property type="protein sequence ID" value="KAG8235482.1"/>
    <property type="molecule type" value="Genomic_DNA"/>
</dbReference>
<dbReference type="Pfam" id="PF07684">
    <property type="entry name" value="NODP"/>
    <property type="match status" value="1"/>
</dbReference>
<dbReference type="GO" id="GO:0005509">
    <property type="term" value="F:calcium ion binding"/>
    <property type="evidence" value="ECO:0007669"/>
    <property type="project" value="InterPro"/>
</dbReference>
<feature type="disulfide bond" evidence="21">
    <location>
        <begin position="251"/>
        <end position="260"/>
    </location>
</feature>
<keyword evidence="19" id="KW-0539">Nucleus</keyword>
<evidence type="ECO:0000256" key="18">
    <source>
        <dbReference type="ARBA" id="ARBA00023180"/>
    </source>
</evidence>
<feature type="compositionally biased region" description="Polar residues" evidence="22">
    <location>
        <begin position="1463"/>
        <end position="1474"/>
    </location>
</feature>
<dbReference type="InterPro" id="IPR016186">
    <property type="entry name" value="C-type_lectin-like/link_sf"/>
</dbReference>
<dbReference type="PROSITE" id="PS01186">
    <property type="entry name" value="EGF_2"/>
    <property type="match status" value="2"/>
</dbReference>
<feature type="domain" description="EGF-like" evidence="23">
    <location>
        <begin position="181"/>
        <end position="222"/>
    </location>
</feature>
<dbReference type="SMART" id="SM00181">
    <property type="entry name" value="EGF"/>
    <property type="match status" value="4"/>
</dbReference>
<keyword evidence="3" id="KW-0217">Developmental protein</keyword>
<dbReference type="Gene3D" id="1.25.40.20">
    <property type="entry name" value="Ankyrin repeat-containing domain"/>
    <property type="match status" value="1"/>
</dbReference>
<feature type="domain" description="LNR" evidence="24">
    <location>
        <begin position="307"/>
        <end position="346"/>
    </location>
</feature>
<evidence type="ECO:0000256" key="20">
    <source>
        <dbReference type="PROSITE-ProRule" id="PRU00023"/>
    </source>
</evidence>
<dbReference type="GO" id="GO:0007411">
    <property type="term" value="P:axon guidance"/>
    <property type="evidence" value="ECO:0007669"/>
    <property type="project" value="TreeGrafter"/>
</dbReference>
<dbReference type="PANTHER" id="PTHR45836:SF23">
    <property type="entry name" value="NEUROGENIC LOCUS NOTCH HOMOLOG PROTEIN 1"/>
    <property type="match status" value="1"/>
</dbReference>
<dbReference type="PRINTS" id="PR01452">
    <property type="entry name" value="LNOTCHREPEAT"/>
</dbReference>
<feature type="repeat" description="ANK" evidence="20">
    <location>
        <begin position="963"/>
        <end position="995"/>
    </location>
</feature>
<feature type="compositionally biased region" description="Gly residues" evidence="22">
    <location>
        <begin position="644"/>
        <end position="654"/>
    </location>
</feature>
<feature type="compositionally biased region" description="Basic residues" evidence="22">
    <location>
        <begin position="1024"/>
        <end position="1034"/>
    </location>
</feature>
<evidence type="ECO:0000256" key="1">
    <source>
        <dbReference type="ARBA" id="ARBA00004123"/>
    </source>
</evidence>
<evidence type="ECO:0000256" key="9">
    <source>
        <dbReference type="ARBA" id="ARBA00022782"/>
    </source>
</evidence>
<evidence type="ECO:0000256" key="21">
    <source>
        <dbReference type="PROSITE-ProRule" id="PRU00076"/>
    </source>
</evidence>
<protein>
    <recommendedName>
        <fullName evidence="27">Notch</fullName>
    </recommendedName>
</protein>
<dbReference type="InterPro" id="IPR011656">
    <property type="entry name" value="Notch_NODP_dom"/>
</dbReference>
<dbReference type="InterPro" id="IPR002110">
    <property type="entry name" value="Ankyrin_rpt"/>
</dbReference>
<dbReference type="Pfam" id="PF00008">
    <property type="entry name" value="EGF"/>
    <property type="match status" value="1"/>
</dbReference>
<keyword evidence="6" id="KW-0812">Transmembrane</keyword>
<dbReference type="PANTHER" id="PTHR45836">
    <property type="entry name" value="SLIT HOMOLOG"/>
    <property type="match status" value="1"/>
</dbReference>
<feature type="disulfide bond" evidence="21">
    <location>
        <begin position="212"/>
        <end position="221"/>
    </location>
</feature>
<evidence type="ECO:0000259" key="24">
    <source>
        <dbReference type="PROSITE" id="PS50258"/>
    </source>
</evidence>
<feature type="compositionally biased region" description="Gly residues" evidence="22">
    <location>
        <begin position="1066"/>
        <end position="1075"/>
    </location>
</feature>
<keyword evidence="26" id="KW-1185">Reference proteome</keyword>
<dbReference type="SMART" id="SM00179">
    <property type="entry name" value="EGF_CA"/>
    <property type="match status" value="4"/>
</dbReference>
<keyword evidence="11" id="KW-1133">Transmembrane helix</keyword>
<evidence type="ECO:0000256" key="14">
    <source>
        <dbReference type="ARBA" id="ARBA00023136"/>
    </source>
</evidence>
<dbReference type="CDD" id="cd00037">
    <property type="entry name" value="CLECT"/>
    <property type="match status" value="1"/>
</dbReference>
<dbReference type="Pfam" id="PF00066">
    <property type="entry name" value="Notch"/>
    <property type="match status" value="3"/>
</dbReference>
<dbReference type="GO" id="GO:0002164">
    <property type="term" value="P:larval development"/>
    <property type="evidence" value="ECO:0007669"/>
    <property type="project" value="UniProtKB-ARBA"/>
</dbReference>
<feature type="compositionally biased region" description="Low complexity" evidence="22">
    <location>
        <begin position="1331"/>
        <end position="1362"/>
    </location>
</feature>
<dbReference type="InterPro" id="IPR016187">
    <property type="entry name" value="CTDL_fold"/>
</dbReference>
<comment type="caution">
    <text evidence="25">The sequence shown here is derived from an EMBL/GenBank/DDBJ whole genome shotgun (WGS) entry which is preliminary data.</text>
</comment>
<keyword evidence="16" id="KW-0010">Activator</keyword>
<dbReference type="InterPro" id="IPR000800">
    <property type="entry name" value="Notch_dom"/>
</dbReference>
<evidence type="ECO:0000313" key="25">
    <source>
        <dbReference type="EMBL" id="KAG8235482.1"/>
    </source>
</evidence>
<dbReference type="CDD" id="cd00054">
    <property type="entry name" value="EGF_CA"/>
    <property type="match status" value="3"/>
</dbReference>
<dbReference type="InterPro" id="IPR035993">
    <property type="entry name" value="Notch-like_dom_sf"/>
</dbReference>
<feature type="region of interest" description="Disordered" evidence="22">
    <location>
        <begin position="1307"/>
        <end position="1474"/>
    </location>
</feature>
<dbReference type="FunFam" id="2.10.25.10:FF:000321">
    <property type="entry name" value="Protein delta homolog 1"/>
    <property type="match status" value="1"/>
</dbReference>
<reference evidence="25" key="2">
    <citation type="submission" date="2017-10" db="EMBL/GenBank/DDBJ databases">
        <title>Ladona fulva Genome sequencing and assembly.</title>
        <authorList>
            <person name="Murali S."/>
            <person name="Richards S."/>
            <person name="Bandaranaike D."/>
            <person name="Bellair M."/>
            <person name="Blankenburg K."/>
            <person name="Chao H."/>
            <person name="Dinh H."/>
            <person name="Doddapaneni H."/>
            <person name="Dugan-Rocha S."/>
            <person name="Elkadiri S."/>
            <person name="Gnanaolivu R."/>
            <person name="Hernandez B."/>
            <person name="Skinner E."/>
            <person name="Javaid M."/>
            <person name="Lee S."/>
            <person name="Li M."/>
            <person name="Ming W."/>
            <person name="Munidasa M."/>
            <person name="Muniz J."/>
            <person name="Nguyen L."/>
            <person name="Hughes D."/>
            <person name="Osuji N."/>
            <person name="Pu L.-L."/>
            <person name="Puazo M."/>
            <person name="Qu C."/>
            <person name="Quiroz J."/>
            <person name="Raj R."/>
            <person name="Weissenberger G."/>
            <person name="Xin Y."/>
            <person name="Zou X."/>
            <person name="Han Y."/>
            <person name="Worley K."/>
            <person name="Muzny D."/>
            <person name="Gibbs R."/>
        </authorList>
    </citation>
    <scope>NUCLEOTIDE SEQUENCE</scope>
    <source>
        <strain evidence="25">Sampled in the wild</strain>
    </source>
</reference>
<dbReference type="GO" id="GO:0043235">
    <property type="term" value="C:receptor complex"/>
    <property type="evidence" value="ECO:0007669"/>
    <property type="project" value="TreeGrafter"/>
</dbReference>
<dbReference type="Proteomes" id="UP000792457">
    <property type="component" value="Unassembled WGS sequence"/>
</dbReference>
<gene>
    <name evidence="25" type="ORF">J437_LFUL018752</name>
</gene>
<evidence type="ECO:0000256" key="4">
    <source>
        <dbReference type="ARBA" id="ARBA00022475"/>
    </source>
</evidence>
<name>A0A8K0KJ33_LADFU</name>
<dbReference type="FunFam" id="3.30.300.320:FF:000001">
    <property type="entry name" value="Neurogenic locus notch 1"/>
    <property type="match status" value="1"/>
</dbReference>
<keyword evidence="15 21" id="KW-1015">Disulfide bond</keyword>
<comment type="caution">
    <text evidence="21">Lacks conserved residue(s) required for the propagation of feature annotation.</text>
</comment>
<organism evidence="25 26">
    <name type="scientific">Ladona fulva</name>
    <name type="common">Scarce chaser dragonfly</name>
    <name type="synonym">Libellula fulva</name>
    <dbReference type="NCBI Taxonomy" id="123851"/>
    <lineage>
        <taxon>Eukaryota</taxon>
        <taxon>Metazoa</taxon>
        <taxon>Ecdysozoa</taxon>
        <taxon>Arthropoda</taxon>
        <taxon>Hexapoda</taxon>
        <taxon>Insecta</taxon>
        <taxon>Pterygota</taxon>
        <taxon>Palaeoptera</taxon>
        <taxon>Odonata</taxon>
        <taxon>Epiprocta</taxon>
        <taxon>Anisoptera</taxon>
        <taxon>Libelluloidea</taxon>
        <taxon>Libellulidae</taxon>
        <taxon>Ladona</taxon>
    </lineage>
</organism>
<feature type="compositionally biased region" description="Low complexity" evidence="22">
    <location>
        <begin position="1431"/>
        <end position="1447"/>
    </location>
</feature>
<keyword evidence="13 20" id="KW-0040">ANK repeat</keyword>
<evidence type="ECO:0000256" key="16">
    <source>
        <dbReference type="ARBA" id="ARBA00023159"/>
    </source>
</evidence>
<keyword evidence="14" id="KW-0472">Membrane</keyword>
<keyword evidence="7" id="KW-0732">Signal</keyword>
<comment type="subcellular location">
    <subcellularLocation>
        <location evidence="2">Cell membrane</location>
        <topology evidence="2">Single-pass type I membrane protein</topology>
    </subcellularLocation>
    <subcellularLocation>
        <location evidence="1">Nucleus</location>
    </subcellularLocation>
</comment>
<dbReference type="PROSITE" id="PS50297">
    <property type="entry name" value="ANK_REP_REGION"/>
    <property type="match status" value="4"/>
</dbReference>
<feature type="region of interest" description="Disordered" evidence="22">
    <location>
        <begin position="1241"/>
        <end position="1292"/>
    </location>
</feature>
<evidence type="ECO:0000313" key="26">
    <source>
        <dbReference type="Proteomes" id="UP000792457"/>
    </source>
</evidence>
<feature type="compositionally biased region" description="Polar residues" evidence="22">
    <location>
        <begin position="1404"/>
        <end position="1414"/>
    </location>
</feature>
<feature type="region of interest" description="Disordered" evidence="22">
    <location>
        <begin position="607"/>
        <end position="726"/>
    </location>
</feature>
<feature type="domain" description="LNR" evidence="24">
    <location>
        <begin position="347"/>
        <end position="388"/>
    </location>
</feature>
<dbReference type="InterPro" id="IPR024600">
    <property type="entry name" value="Notch_C"/>
</dbReference>
<dbReference type="InterPro" id="IPR000742">
    <property type="entry name" value="EGF"/>
</dbReference>
<evidence type="ECO:0008006" key="27">
    <source>
        <dbReference type="Google" id="ProtNLM"/>
    </source>
</evidence>
<sequence>MISVPPPLPVDYKLFPGIGYYKFHVKPASNFDDAVSICFKEGGYLAIINSKEESDVLKSLLNKNPETKFYPYPFSYLGFHDRYKEGEFVTIFVGEPSFLGTLDCVQLVNDFLCNCRPGYMGRRCESRVDFCERSPCQNGGVCGPPDVRHYPRQGSRRHQFPLPTHSCICPEGYHGRNCEFHGRGCESAPCRSGGTCLPDAVGSSGRGYVCMCPPGTTGSLCEIDSVDECNPNPCRQDGVCQDRPGGHVCLCPPKWAGKDCEIYDPTFRGGVGWPLKKREENVRRTTTAAPAPRFDFDAALERERQKCIEKGCRERAGDMRCDEECNKFACDFDGADCSLGRNPWRNCTAPINCWEVFMNGICDPQCNNPGCLYDGRDCENVLHPCNPNYDAYCQQHFANGHCDYGCNNAECNWDGLDCEATKLPDLAEGAISVVVLMDTGSFLNNRVPFLREVGHALRTNLRVKKDDEGRDMVYPWTYKQSDPRPAYPPGSRGVMVYLEIDNRRCIVEENASCFTSAKEAADYLAATAATHTLSTTFPIVQVRGEFGPGDDIPEGGGDIRTNTKYVVIGFVVVIVLGLLAGVLAKAQRKRAHGVTWFPEGFLRNNSVNNNCSSGQRRRSRRRGPDGQEMRNLNKQPSCMDVGIDGMGVVGGMGHLSGPQPHLHHHIHPGIPPPPIHGTTPDGPMTHWSDEGEEEDEDGDSDHLHLAPPKRPRAAEAHGPGAAGYASDHTVVTEYEDSEPRMGWGIGGDHMGDTGAVLTPPSLEASHQDLENRVPPGMTPLMVAAIRGGVGLDTGEEGEEGDGSSGGGEAAAAIAELVAQGAELNATMEKTGETSLHLAARYARADAAKRLLDAGADANAQDHTGRTPLHAAVASDAMGVFQILLRNRATNLNARMLDGTTPLVLAARLAIEGMVEDLINADADINAADNGGKTALHWAAAVNNVDAVNTLLAHGANRDAQDDKDETPLFLAAREGSYEACRALLDHHANREITDHMDRLPRDVAQERLHHDMVRLLDEHVPRPPAHHHHHHTHSQPHTAAGNGSILPATSVAGPTGTPSRPTVVGGRIGGAGGGSKSKKRPKANASPSSPGEGDAGIPGGAAAPSGAVVRRKPSTKKKRPTVTEAQRTAEAAAASLSSGSPSSSGASPAHSLESPPSLCSPRTVGSLPDATAATPGPFDGAAGAYAVAAATVGNGIGGTVVPGMTIPAKQPPSYEDCMKAIAGANAAQEGQYYGVGPYQAVGGAPPPPPPPLQQQQHLRVTSPSGGQVGGFLPSPPPAQQVPRQPSPAKARPAGNVALLRTATHQQAMASMAAGSSVGPFGDFPPEATTMQHQQQPQQPYGLQAQQQSQQQPQTTVLQSQQLGATNVGLPGNPRQHHQYYPHYLTPPSQHSQGEGGNGLAGSPGTPTHPAQYSHHSLLHPPENFPTPSPESPGHWSSSSPRSNSDWSEGVSSPVYASHPPPQATLQKQQEAIYL</sequence>
<keyword evidence="8" id="KW-0677">Repeat</keyword>
<proteinExistence type="predicted"/>
<dbReference type="Pfam" id="PF12796">
    <property type="entry name" value="Ank_2"/>
    <property type="match status" value="2"/>
</dbReference>
<dbReference type="PROSITE" id="PS00022">
    <property type="entry name" value="EGF_1"/>
    <property type="match status" value="4"/>
</dbReference>
<dbReference type="InterPro" id="IPR001304">
    <property type="entry name" value="C-type_lectin-like"/>
</dbReference>
<evidence type="ECO:0000256" key="22">
    <source>
        <dbReference type="SAM" id="MobiDB-lite"/>
    </source>
</evidence>
<feature type="disulfide bond" evidence="21">
    <location>
        <begin position="169"/>
        <end position="178"/>
    </location>
</feature>
<feature type="repeat" description="ANK" evidence="20">
    <location>
        <begin position="930"/>
        <end position="962"/>
    </location>
</feature>
<evidence type="ECO:0000256" key="10">
    <source>
        <dbReference type="ARBA" id="ARBA00022976"/>
    </source>
</evidence>
<reference evidence="25" key="1">
    <citation type="submission" date="2013-04" db="EMBL/GenBank/DDBJ databases">
        <authorList>
            <person name="Qu J."/>
            <person name="Murali S.C."/>
            <person name="Bandaranaike D."/>
            <person name="Bellair M."/>
            <person name="Blankenburg K."/>
            <person name="Chao H."/>
            <person name="Dinh H."/>
            <person name="Doddapaneni H."/>
            <person name="Downs B."/>
            <person name="Dugan-Rocha S."/>
            <person name="Elkadiri S."/>
            <person name="Gnanaolivu R.D."/>
            <person name="Hernandez B."/>
            <person name="Javaid M."/>
            <person name="Jayaseelan J.C."/>
            <person name="Lee S."/>
            <person name="Li M."/>
            <person name="Ming W."/>
            <person name="Munidasa M."/>
            <person name="Muniz J."/>
            <person name="Nguyen L."/>
            <person name="Ongeri F."/>
            <person name="Osuji N."/>
            <person name="Pu L.-L."/>
            <person name="Puazo M."/>
            <person name="Qu C."/>
            <person name="Quiroz J."/>
            <person name="Raj R."/>
            <person name="Weissenberger G."/>
            <person name="Xin Y."/>
            <person name="Zou X."/>
            <person name="Han Y."/>
            <person name="Richards S."/>
            <person name="Worley K."/>
            <person name="Muzny D."/>
            <person name="Gibbs R."/>
        </authorList>
    </citation>
    <scope>NUCLEOTIDE SEQUENCE</scope>
    <source>
        <strain evidence="25">Sampled in the wild</strain>
    </source>
</reference>
<keyword evidence="5 21" id="KW-0245">EGF-like domain</keyword>
<evidence type="ECO:0000256" key="12">
    <source>
        <dbReference type="ARBA" id="ARBA00023015"/>
    </source>
</evidence>
<dbReference type="InterPro" id="IPR001881">
    <property type="entry name" value="EGF-like_Ca-bd_dom"/>
</dbReference>
<dbReference type="InterPro" id="IPR036770">
    <property type="entry name" value="Ankyrin_rpt-contain_sf"/>
</dbReference>
<feature type="compositionally biased region" description="Acidic residues" evidence="22">
    <location>
        <begin position="690"/>
        <end position="699"/>
    </location>
</feature>
<dbReference type="InterPro" id="IPR010660">
    <property type="entry name" value="Notch_NOD_dom"/>
</dbReference>
<dbReference type="SMART" id="SM00004">
    <property type="entry name" value="NL"/>
    <property type="match status" value="3"/>
</dbReference>
<feature type="domain" description="EGF-like" evidence="23">
    <location>
        <begin position="127"/>
        <end position="179"/>
    </location>
</feature>